<dbReference type="OrthoDB" id="5185064at2759"/>
<dbReference type="EMBL" id="JWZT01005091">
    <property type="protein sequence ID" value="KII62190.1"/>
    <property type="molecule type" value="Genomic_DNA"/>
</dbReference>
<reference evidence="3 4" key="1">
    <citation type="journal article" date="2014" name="Genome Biol. Evol.">
        <title>The genome of the myxosporean Thelohanellus kitauei shows adaptations to nutrient acquisition within its fish host.</title>
        <authorList>
            <person name="Yang Y."/>
            <person name="Xiong J."/>
            <person name="Zhou Z."/>
            <person name="Huo F."/>
            <person name="Miao W."/>
            <person name="Ran C."/>
            <person name="Liu Y."/>
            <person name="Zhang J."/>
            <person name="Feng J."/>
            <person name="Wang M."/>
            <person name="Wang M."/>
            <person name="Wang L."/>
            <person name="Yao B."/>
        </authorList>
    </citation>
    <scope>NUCLEOTIDE SEQUENCE [LARGE SCALE GENOMIC DNA]</scope>
    <source>
        <strain evidence="3">Wuqing</strain>
    </source>
</reference>
<dbReference type="Gene3D" id="3.30.1780.10">
    <property type="entry name" value="ornithine cyclodeaminase, domain 1"/>
    <property type="match status" value="1"/>
</dbReference>
<name>A0A0C2M584_THEKT</name>
<keyword evidence="4" id="KW-1185">Reference proteome</keyword>
<dbReference type="Gene3D" id="3.40.50.720">
    <property type="entry name" value="NAD(P)-binding Rossmann-like Domain"/>
    <property type="match status" value="1"/>
</dbReference>
<sequence>MNGQSRTIPSIGFVGAGVIARTISDFFVQQEWMVNIVAVYDQHADSARNLVNHLRAGGQHSGATSLEDALACDIVVFATTAGSPYVETPFKPHQKVLNISLRDIAPDVILASHNICDDVEHCLKASTSPHLAEQRVRHRKFIDGTLAGLMTGRFPIHQDKPTIFSPFGLGVLDLALGNRLRKCLHCSWFFCRDLKVVTMKKQHNAILHIGIVGGGPRGLVVLERLTHYATKYDIPLVMSIIDPQQPGAGVHSPSLPEYKMLNTVAGQITLFPDETMLSASEESRPVCTFIEWCRQHKSLPDFWYTHENRRLCSWDFLPRSWLGEYLQWAYDHIVSQAGPEVTVRHIPAAAVDIDRITDQKFMISLSNEEILHVDAVYLTTGHGQGAEEGEGPEYIADGASVLLQGMGLTAIDTIADWTTGRGGHFSPRSGGIPEYIPSGKEPEIFLTSRSGLPFRCRPESLTLGGNITRDAVIFRTDRVQRLKDKLPTGIDFEHQVLPLIRAEMQAAYYSIHLMKDVGADKAVRFREALRKAESWTEINGIMQNAVSRYGEFNEEYLLAASLPREVHPNSYATWLVNEMAEDLNESITGVTHSPVKAANEVWRNCRHQLRIMMDDSGLSDASRTFFYTRYAPVINRLVAGPQKERHQELLALIRAGVVKPLHPDVVINRRYDHAIQALIQSEKPGLDMPPLVKKMVRKGLLTIKTSGRTYVDVRADGRPSALKPKAHMWVFGPLCEGATYYNHYVPSPGSFSRSSNDADRSTRELLIPGGPYPNTKITVPADRSNVSLSDKSGSSEIQL</sequence>
<comment type="caution">
    <text evidence="3">The sequence shown here is derived from an EMBL/GenBank/DDBJ whole genome shotgun (WGS) entry which is preliminary data.</text>
</comment>
<dbReference type="InterPro" id="IPR036291">
    <property type="entry name" value="NAD(P)-bd_dom_sf"/>
</dbReference>
<gene>
    <name evidence="3" type="ORF">RF11_01165</name>
</gene>
<feature type="region of interest" description="Disordered" evidence="1">
    <location>
        <begin position="750"/>
        <end position="799"/>
    </location>
</feature>
<accession>A0A0C2M584</accession>
<dbReference type="InterPro" id="IPR038732">
    <property type="entry name" value="HpyO/CreE_NAD-binding"/>
</dbReference>
<dbReference type="AlphaFoldDB" id="A0A0C2M584"/>
<proteinExistence type="predicted"/>
<dbReference type="PANTHER" id="PTHR40254">
    <property type="entry name" value="BLR0577 PROTEIN"/>
    <property type="match status" value="1"/>
</dbReference>
<dbReference type="SUPFAM" id="SSF51735">
    <property type="entry name" value="NAD(P)-binding Rossmann-fold domains"/>
    <property type="match status" value="1"/>
</dbReference>
<protein>
    <recommendedName>
        <fullName evidence="2">FAD-dependent urate hydroxylase HpyO/Asp monooxygenase CreE-like FAD/NAD(P)-binding domain-containing protein</fullName>
    </recommendedName>
</protein>
<dbReference type="PANTHER" id="PTHR40254:SF1">
    <property type="entry name" value="BLR0577 PROTEIN"/>
    <property type="match status" value="1"/>
</dbReference>
<dbReference type="Proteomes" id="UP000031668">
    <property type="component" value="Unassembled WGS sequence"/>
</dbReference>
<evidence type="ECO:0000313" key="3">
    <source>
        <dbReference type="EMBL" id="KII62190.1"/>
    </source>
</evidence>
<feature type="compositionally biased region" description="Polar residues" evidence="1">
    <location>
        <begin position="784"/>
        <end position="799"/>
    </location>
</feature>
<feature type="domain" description="FAD-dependent urate hydroxylase HpyO/Asp monooxygenase CreE-like FAD/NAD(P)-binding" evidence="2">
    <location>
        <begin position="211"/>
        <end position="382"/>
    </location>
</feature>
<dbReference type="InterPro" id="IPR052189">
    <property type="entry name" value="L-asp_N-monooxygenase_NS-form"/>
</dbReference>
<evidence type="ECO:0000313" key="4">
    <source>
        <dbReference type="Proteomes" id="UP000031668"/>
    </source>
</evidence>
<evidence type="ECO:0000256" key="1">
    <source>
        <dbReference type="SAM" id="MobiDB-lite"/>
    </source>
</evidence>
<organism evidence="3 4">
    <name type="scientific">Thelohanellus kitauei</name>
    <name type="common">Myxosporean</name>
    <dbReference type="NCBI Taxonomy" id="669202"/>
    <lineage>
        <taxon>Eukaryota</taxon>
        <taxon>Metazoa</taxon>
        <taxon>Cnidaria</taxon>
        <taxon>Myxozoa</taxon>
        <taxon>Myxosporea</taxon>
        <taxon>Bivalvulida</taxon>
        <taxon>Platysporina</taxon>
        <taxon>Myxobolidae</taxon>
        <taxon>Thelohanellus</taxon>
    </lineage>
</organism>
<dbReference type="Pfam" id="PF13454">
    <property type="entry name" value="NAD_binding_9"/>
    <property type="match status" value="1"/>
</dbReference>
<dbReference type="InterPro" id="IPR023401">
    <property type="entry name" value="ODC_N"/>
</dbReference>
<evidence type="ECO:0000259" key="2">
    <source>
        <dbReference type="Pfam" id="PF13454"/>
    </source>
</evidence>